<evidence type="ECO:0000256" key="9">
    <source>
        <dbReference type="ARBA" id="ARBA00023235"/>
    </source>
</evidence>
<dbReference type="Gene3D" id="3.40.50.300">
    <property type="entry name" value="P-loop containing nucleotide triphosphate hydrolases"/>
    <property type="match status" value="1"/>
</dbReference>
<evidence type="ECO:0000313" key="15">
    <source>
        <dbReference type="Proteomes" id="UP000005451"/>
    </source>
</evidence>
<comment type="similarity">
    <text evidence="1 12">Belongs to the helicase family. DnaB subfamily.</text>
</comment>
<evidence type="ECO:0000256" key="7">
    <source>
        <dbReference type="ARBA" id="ARBA00022840"/>
    </source>
</evidence>
<dbReference type="InterPro" id="IPR036185">
    <property type="entry name" value="DNA_heli_DnaB-like_N_sf"/>
</dbReference>
<dbReference type="InterPro" id="IPR007692">
    <property type="entry name" value="DNA_helicase_DnaB"/>
</dbReference>
<dbReference type="PANTHER" id="PTHR30153">
    <property type="entry name" value="REPLICATIVE DNA HELICASE DNAB"/>
    <property type="match status" value="1"/>
</dbReference>
<dbReference type="eggNOG" id="COG0305">
    <property type="taxonomic scope" value="Bacteria"/>
</dbReference>
<keyword evidence="6 12" id="KW-0347">Helicase</keyword>
<keyword evidence="5 12" id="KW-0378">Hydrolase</keyword>
<dbReference type="InterPro" id="IPR007693">
    <property type="entry name" value="DNA_helicase_DnaB-like_N"/>
</dbReference>
<dbReference type="GO" id="GO:0016887">
    <property type="term" value="F:ATP hydrolysis activity"/>
    <property type="evidence" value="ECO:0007669"/>
    <property type="project" value="RHEA"/>
</dbReference>
<dbReference type="GO" id="GO:1990077">
    <property type="term" value="C:primosome complex"/>
    <property type="evidence" value="ECO:0007669"/>
    <property type="project" value="UniProtKB-UniRule"/>
</dbReference>
<accession>B6W702</accession>
<evidence type="ECO:0000256" key="12">
    <source>
        <dbReference type="RuleBase" id="RU362085"/>
    </source>
</evidence>
<proteinExistence type="inferred from homology"/>
<keyword evidence="4 12" id="KW-0547">Nucleotide-binding</keyword>
<sequence>MEESLRQMPSDISSEMAIIGCILKKSETIDQAIQLVKPYEFYDSRCQRIYKTLVNMYQKDIKIDEVSLISKLKSENILTEVGGEEFIVEITLSSFYTPNMDQYCENVKEKALLRALITACDDIVGKSYEQKKDAKEVIEMAESRIFEISQKNLDNGLVRVSETMDETIKQLELLSLNEGKITGVTTGISSVDDKLSGLQSSQLILLAARPAMGKTALGLTMAWNAANAGKSVAFFSLEMSTYQLNQRLISMVSMIDLEKIITGNLEADEWIEIINAITKIKEKEIYVDETAGITLSELRSKCKRLKAEEGLDLIVIDYLQLMTGEGRFDNRQQEIAQISRGLKSLSKEINCPVLSLAQLSREADKRSDHKPILSDLRESGAIEQDADVVMLLYREDYYDEDDNPNVAKVILAKHRNGPTGLMELFFHKQCTTFRDLSHEEE</sequence>
<dbReference type="SUPFAM" id="SSF52540">
    <property type="entry name" value="P-loop containing nucleoside triphosphate hydrolases"/>
    <property type="match status" value="1"/>
</dbReference>
<comment type="function">
    <text evidence="12">The main replicative DNA helicase, it participates in initiation and elongation during chromosome replication. Travels ahead of the DNA replisome, separating dsDNA into templates for DNA synthesis. A processive ATP-dependent 5'-3' DNA helicase it has DNA-dependent ATPase activity.</text>
</comment>
<dbReference type="PANTHER" id="PTHR30153:SF2">
    <property type="entry name" value="REPLICATIVE DNA HELICASE"/>
    <property type="match status" value="1"/>
</dbReference>
<reference evidence="14 15" key="1">
    <citation type="submission" date="2008-09" db="EMBL/GenBank/DDBJ databases">
        <authorList>
            <person name="Fulton L."/>
            <person name="Clifton S."/>
            <person name="Fulton B."/>
            <person name="Xu J."/>
            <person name="Minx P."/>
            <person name="Pepin K.H."/>
            <person name="Johnson M."/>
            <person name="Thiruvilangam P."/>
            <person name="Bhonagiri V."/>
            <person name="Nash W.E."/>
            <person name="Mardis E.R."/>
            <person name="Wilson R.K."/>
        </authorList>
    </citation>
    <scope>NUCLEOTIDE SEQUENCE [LARGE SCALE GENOMIC DNA]</scope>
    <source>
        <strain evidence="14 15">DSM 7454</strain>
    </source>
</reference>
<comment type="catalytic activity">
    <reaction evidence="10 12">
        <text>ATP + H2O = ADP + phosphate + H(+)</text>
        <dbReference type="Rhea" id="RHEA:13065"/>
        <dbReference type="ChEBI" id="CHEBI:15377"/>
        <dbReference type="ChEBI" id="CHEBI:15378"/>
        <dbReference type="ChEBI" id="CHEBI:30616"/>
        <dbReference type="ChEBI" id="CHEBI:43474"/>
        <dbReference type="ChEBI" id="CHEBI:456216"/>
        <dbReference type="EC" id="5.6.2.3"/>
    </reaction>
</comment>
<dbReference type="GO" id="GO:0043139">
    <property type="term" value="F:5'-3' DNA helicase activity"/>
    <property type="evidence" value="ECO:0007669"/>
    <property type="project" value="UniProtKB-EC"/>
</dbReference>
<dbReference type="InterPro" id="IPR027417">
    <property type="entry name" value="P-loop_NTPase"/>
</dbReference>
<dbReference type="EC" id="5.6.2.3" evidence="11 12"/>
<dbReference type="Pfam" id="PF03796">
    <property type="entry name" value="DnaB_C"/>
    <property type="match status" value="1"/>
</dbReference>
<evidence type="ECO:0000256" key="5">
    <source>
        <dbReference type="ARBA" id="ARBA00022801"/>
    </source>
</evidence>
<dbReference type="Proteomes" id="UP000005451">
    <property type="component" value="Unassembled WGS sequence"/>
</dbReference>
<reference evidence="14 15" key="2">
    <citation type="submission" date="2008-10" db="EMBL/GenBank/DDBJ databases">
        <title>Draft genome sequence of Anaerococcus hydrogenalis (DSM 7454).</title>
        <authorList>
            <person name="Sudarsanam P."/>
            <person name="Ley R."/>
            <person name="Guruge J."/>
            <person name="Turnbaugh P.J."/>
            <person name="Mahowald M."/>
            <person name="Liep D."/>
            <person name="Gordon J."/>
        </authorList>
    </citation>
    <scope>NUCLEOTIDE SEQUENCE [LARGE SCALE GENOMIC DNA]</scope>
    <source>
        <strain evidence="14 15">DSM 7454</strain>
    </source>
</reference>
<evidence type="ECO:0000256" key="11">
    <source>
        <dbReference type="NCBIfam" id="TIGR00665"/>
    </source>
</evidence>
<evidence type="ECO:0000256" key="4">
    <source>
        <dbReference type="ARBA" id="ARBA00022741"/>
    </source>
</evidence>
<evidence type="ECO:0000256" key="3">
    <source>
        <dbReference type="ARBA" id="ARBA00022705"/>
    </source>
</evidence>
<evidence type="ECO:0000256" key="8">
    <source>
        <dbReference type="ARBA" id="ARBA00023125"/>
    </source>
</evidence>
<evidence type="ECO:0000313" key="14">
    <source>
        <dbReference type="EMBL" id="EEB36797.1"/>
    </source>
</evidence>
<name>B6W702_9FIRM</name>
<protein>
    <recommendedName>
        <fullName evidence="11 12">Replicative DNA helicase</fullName>
        <ecNumber evidence="11 12">5.6.2.3</ecNumber>
    </recommendedName>
</protein>
<evidence type="ECO:0000256" key="1">
    <source>
        <dbReference type="ARBA" id="ARBA00008428"/>
    </source>
</evidence>
<dbReference type="InterPro" id="IPR007694">
    <property type="entry name" value="DNA_helicase_DnaB-like_C"/>
</dbReference>
<keyword evidence="2 12" id="KW-0639">Primosome</keyword>
<dbReference type="InterPro" id="IPR016136">
    <property type="entry name" value="DNA_helicase_N/primase_C"/>
</dbReference>
<dbReference type="CDD" id="cd00984">
    <property type="entry name" value="DnaB_C"/>
    <property type="match status" value="1"/>
</dbReference>
<organism evidence="14 15">
    <name type="scientific">Anaerococcus hydrogenalis DSM 7454</name>
    <dbReference type="NCBI Taxonomy" id="561177"/>
    <lineage>
        <taxon>Bacteria</taxon>
        <taxon>Bacillati</taxon>
        <taxon>Bacillota</taxon>
        <taxon>Tissierellia</taxon>
        <taxon>Tissierellales</taxon>
        <taxon>Peptoniphilaceae</taxon>
        <taxon>Anaerococcus</taxon>
    </lineage>
</organism>
<gene>
    <name evidence="14" type="primary">dnaB</name>
    <name evidence="14" type="ORF">ANHYDRO_00348</name>
</gene>
<dbReference type="PROSITE" id="PS51199">
    <property type="entry name" value="SF4_HELICASE"/>
    <property type="match status" value="1"/>
</dbReference>
<dbReference type="GO" id="GO:0006269">
    <property type="term" value="P:DNA replication, synthesis of primer"/>
    <property type="evidence" value="ECO:0007669"/>
    <property type="project" value="UniProtKB-UniRule"/>
</dbReference>
<dbReference type="GO" id="GO:0003677">
    <property type="term" value="F:DNA binding"/>
    <property type="evidence" value="ECO:0007669"/>
    <property type="project" value="UniProtKB-UniRule"/>
</dbReference>
<dbReference type="RefSeq" id="WP_004812785.1">
    <property type="nucleotide sequence ID" value="NZ_ABXA01000009.1"/>
</dbReference>
<keyword evidence="9" id="KW-0413">Isomerase</keyword>
<dbReference type="GO" id="GO:0005524">
    <property type="term" value="F:ATP binding"/>
    <property type="evidence" value="ECO:0007669"/>
    <property type="project" value="UniProtKB-UniRule"/>
</dbReference>
<keyword evidence="3 12" id="KW-0235">DNA replication</keyword>
<dbReference type="SUPFAM" id="SSF48024">
    <property type="entry name" value="N-terminal domain of DnaB helicase"/>
    <property type="match status" value="1"/>
</dbReference>
<feature type="domain" description="SF4 helicase" evidence="13">
    <location>
        <begin position="177"/>
        <end position="440"/>
    </location>
</feature>
<comment type="caution">
    <text evidence="14">The sequence shown here is derived from an EMBL/GenBank/DDBJ whole genome shotgun (WGS) entry which is preliminary data.</text>
</comment>
<evidence type="ECO:0000256" key="2">
    <source>
        <dbReference type="ARBA" id="ARBA00022515"/>
    </source>
</evidence>
<dbReference type="Gene3D" id="1.10.860.10">
    <property type="entry name" value="DNAb Helicase, Chain A"/>
    <property type="match status" value="1"/>
</dbReference>
<dbReference type="GO" id="GO:0005829">
    <property type="term" value="C:cytosol"/>
    <property type="evidence" value="ECO:0007669"/>
    <property type="project" value="TreeGrafter"/>
</dbReference>
<evidence type="ECO:0000256" key="6">
    <source>
        <dbReference type="ARBA" id="ARBA00022806"/>
    </source>
</evidence>
<dbReference type="EMBL" id="ABXA01000009">
    <property type="protein sequence ID" value="EEB36797.1"/>
    <property type="molecule type" value="Genomic_DNA"/>
</dbReference>
<dbReference type="AlphaFoldDB" id="B6W702"/>
<dbReference type="NCBIfam" id="TIGR00665">
    <property type="entry name" value="DnaB"/>
    <property type="match status" value="1"/>
</dbReference>
<evidence type="ECO:0000259" key="13">
    <source>
        <dbReference type="PROSITE" id="PS51199"/>
    </source>
</evidence>
<evidence type="ECO:0000256" key="10">
    <source>
        <dbReference type="ARBA" id="ARBA00048954"/>
    </source>
</evidence>
<keyword evidence="8 12" id="KW-0238">DNA-binding</keyword>
<dbReference type="Pfam" id="PF00772">
    <property type="entry name" value="DnaB"/>
    <property type="match status" value="1"/>
</dbReference>
<keyword evidence="7 12" id="KW-0067">ATP-binding</keyword>
<dbReference type="STRING" id="561177.ANHYDRO_00348"/>